<keyword evidence="3" id="KW-1185">Reference proteome</keyword>
<dbReference type="Proteomes" id="UP001165343">
    <property type="component" value="Unassembled WGS sequence"/>
</dbReference>
<feature type="signal peptide" evidence="1">
    <location>
        <begin position="1"/>
        <end position="22"/>
    </location>
</feature>
<protein>
    <submittedName>
        <fullName evidence="2">Uncharacterized protein</fullName>
    </submittedName>
</protein>
<name>A0ABT0REI6_9SPHN</name>
<reference evidence="2" key="1">
    <citation type="submission" date="2022-05" db="EMBL/GenBank/DDBJ databases">
        <authorList>
            <person name="Jo J.-H."/>
            <person name="Im W.-T."/>
        </authorList>
    </citation>
    <scope>NUCLEOTIDE SEQUENCE</scope>
    <source>
        <strain evidence="2">RG327</strain>
    </source>
</reference>
<organism evidence="2 3">
    <name type="scientific">Sphingomonas anseongensis</name>
    <dbReference type="NCBI Taxonomy" id="2908207"/>
    <lineage>
        <taxon>Bacteria</taxon>
        <taxon>Pseudomonadati</taxon>
        <taxon>Pseudomonadota</taxon>
        <taxon>Alphaproteobacteria</taxon>
        <taxon>Sphingomonadales</taxon>
        <taxon>Sphingomonadaceae</taxon>
        <taxon>Sphingomonas</taxon>
    </lineage>
</organism>
<dbReference type="RefSeq" id="WP_249867295.1">
    <property type="nucleotide sequence ID" value="NZ_JAMGBC010000001.1"/>
</dbReference>
<keyword evidence="1" id="KW-0732">Signal</keyword>
<dbReference type="EMBL" id="JAMGBC010000001">
    <property type="protein sequence ID" value="MCL6678335.1"/>
    <property type="molecule type" value="Genomic_DNA"/>
</dbReference>
<proteinExistence type="predicted"/>
<accession>A0ABT0REI6</accession>
<evidence type="ECO:0000313" key="3">
    <source>
        <dbReference type="Proteomes" id="UP001165343"/>
    </source>
</evidence>
<evidence type="ECO:0000313" key="2">
    <source>
        <dbReference type="EMBL" id="MCL6678335.1"/>
    </source>
</evidence>
<sequence length="156" mass="16196">MKTALFAFAAALLLPLSTSSSAQAPAPIDLESVQPIAGQWVYRSLPAATEADFVDAAGTVRLMIRCNRAGRTVSLIRTGVAAAAPTLSVWTTSASRSLPSSFQSTKELTATLAATDPLLDAIAFSRGRFATGAAGAPMVAVPVWAELSRVVEDCRS</sequence>
<comment type="caution">
    <text evidence="2">The sequence shown here is derived from an EMBL/GenBank/DDBJ whole genome shotgun (WGS) entry which is preliminary data.</text>
</comment>
<feature type="chain" id="PRO_5046467035" evidence="1">
    <location>
        <begin position="23"/>
        <end position="156"/>
    </location>
</feature>
<gene>
    <name evidence="2" type="ORF">LZ519_03250</name>
</gene>
<evidence type="ECO:0000256" key="1">
    <source>
        <dbReference type="SAM" id="SignalP"/>
    </source>
</evidence>